<feature type="region of interest" description="Disordered" evidence="1">
    <location>
        <begin position="1"/>
        <end position="91"/>
    </location>
</feature>
<protein>
    <submittedName>
        <fullName evidence="2">Uncharacterized protein</fullName>
    </submittedName>
</protein>
<evidence type="ECO:0000313" key="3">
    <source>
        <dbReference type="Proteomes" id="UP001177744"/>
    </source>
</evidence>
<feature type="compositionally biased region" description="Low complexity" evidence="1">
    <location>
        <begin position="37"/>
        <end position="55"/>
    </location>
</feature>
<dbReference type="EMBL" id="JAULJE010000014">
    <property type="protein sequence ID" value="KAK1335202.1"/>
    <property type="molecule type" value="Genomic_DNA"/>
</dbReference>
<feature type="compositionally biased region" description="Basic and acidic residues" evidence="1">
    <location>
        <begin position="73"/>
        <end position="91"/>
    </location>
</feature>
<dbReference type="Proteomes" id="UP001177744">
    <property type="component" value="Unassembled WGS sequence"/>
</dbReference>
<reference evidence="2" key="1">
    <citation type="submission" date="2023-06" db="EMBL/GenBank/DDBJ databases">
        <title>Reference genome for the Northern bat (Eptesicus nilssonii), a most northern bat species.</title>
        <authorList>
            <person name="Laine V.N."/>
            <person name="Pulliainen A.T."/>
            <person name="Lilley T.M."/>
        </authorList>
    </citation>
    <scope>NUCLEOTIDE SEQUENCE</scope>
    <source>
        <strain evidence="2">BLF_Eptnil</strain>
        <tissue evidence="2">Kidney</tissue>
    </source>
</reference>
<sequence>MPGPAEMTIKPGKEPNQKHHRSHHRSSFSSDDCVFPSSVSSGSKTDSSTDNSTNGKVKRKRGQKRNKRKKERKDKSNSVRQVEKESSSHFYVEEGMARHMTDQGTQGLLSESFAVEEVLLLLGSIGASSTSTAARCQLCATNTTMFHPLVVSVYHTAQYSMRLTWELICILGAQCTNSYTLKGTVGHKAAVGTGAGLGPSSTPLPGPSHPGPRSPVYRQPCFCYRRSHTLTAPALLAPAAGASPNCFTLSMGVSSSCCPD</sequence>
<keyword evidence="3" id="KW-1185">Reference proteome</keyword>
<gene>
    <name evidence="2" type="ORF">QTO34_004786</name>
</gene>
<organism evidence="2 3">
    <name type="scientific">Cnephaeus nilssonii</name>
    <name type="common">Northern bat</name>
    <name type="synonym">Eptesicus nilssonii</name>
    <dbReference type="NCBI Taxonomy" id="3371016"/>
    <lineage>
        <taxon>Eukaryota</taxon>
        <taxon>Metazoa</taxon>
        <taxon>Chordata</taxon>
        <taxon>Craniata</taxon>
        <taxon>Vertebrata</taxon>
        <taxon>Euteleostomi</taxon>
        <taxon>Mammalia</taxon>
        <taxon>Eutheria</taxon>
        <taxon>Laurasiatheria</taxon>
        <taxon>Chiroptera</taxon>
        <taxon>Yangochiroptera</taxon>
        <taxon>Vespertilionidae</taxon>
        <taxon>Cnephaeus</taxon>
    </lineage>
</organism>
<evidence type="ECO:0000256" key="1">
    <source>
        <dbReference type="SAM" id="MobiDB-lite"/>
    </source>
</evidence>
<feature type="compositionally biased region" description="Basic residues" evidence="1">
    <location>
        <begin position="56"/>
        <end position="72"/>
    </location>
</feature>
<accession>A0AA40HQY0</accession>
<dbReference type="AlphaFoldDB" id="A0AA40HQY0"/>
<proteinExistence type="predicted"/>
<comment type="caution">
    <text evidence="2">The sequence shown here is derived from an EMBL/GenBank/DDBJ whole genome shotgun (WGS) entry which is preliminary data.</text>
</comment>
<evidence type="ECO:0000313" key="2">
    <source>
        <dbReference type="EMBL" id="KAK1335202.1"/>
    </source>
</evidence>
<name>A0AA40HQY0_CNENI</name>